<keyword evidence="3" id="KW-1185">Reference proteome</keyword>
<gene>
    <name evidence="2" type="ORF">Pmani_004467</name>
</gene>
<sequence length="192" mass="22715">MRITIRSNIPDGSRPNNDSQRCSGVQQGAGGKYVTVGQKKERKRRGESVTKQHRVLVDKMSLEVKRRKEVRAEPRIRWWKINEEYSRKFGEEVNQVLGDRVEEDRWEVISASREGDSKEGVLGVTIGRRKEDNEIWWWNEEVQDSISRKKWDRQMDKESKQQEYKEMWSAAKKEVAKTTRKTYENKSVREVG</sequence>
<evidence type="ECO:0000313" key="2">
    <source>
        <dbReference type="EMBL" id="KAK4324932.1"/>
    </source>
</evidence>
<proteinExistence type="predicted"/>
<evidence type="ECO:0000256" key="1">
    <source>
        <dbReference type="SAM" id="MobiDB-lite"/>
    </source>
</evidence>
<dbReference type="AlphaFoldDB" id="A0AAE1UIH8"/>
<dbReference type="Proteomes" id="UP001292094">
    <property type="component" value="Unassembled WGS sequence"/>
</dbReference>
<organism evidence="2 3">
    <name type="scientific">Petrolisthes manimaculis</name>
    <dbReference type="NCBI Taxonomy" id="1843537"/>
    <lineage>
        <taxon>Eukaryota</taxon>
        <taxon>Metazoa</taxon>
        <taxon>Ecdysozoa</taxon>
        <taxon>Arthropoda</taxon>
        <taxon>Crustacea</taxon>
        <taxon>Multicrustacea</taxon>
        <taxon>Malacostraca</taxon>
        <taxon>Eumalacostraca</taxon>
        <taxon>Eucarida</taxon>
        <taxon>Decapoda</taxon>
        <taxon>Pleocyemata</taxon>
        <taxon>Anomura</taxon>
        <taxon>Galatheoidea</taxon>
        <taxon>Porcellanidae</taxon>
        <taxon>Petrolisthes</taxon>
    </lineage>
</organism>
<evidence type="ECO:0000313" key="3">
    <source>
        <dbReference type="Proteomes" id="UP001292094"/>
    </source>
</evidence>
<feature type="compositionally biased region" description="Polar residues" evidence="1">
    <location>
        <begin position="14"/>
        <end position="26"/>
    </location>
</feature>
<protein>
    <submittedName>
        <fullName evidence="2">Uncharacterized protein</fullName>
    </submittedName>
</protein>
<feature type="region of interest" description="Disordered" evidence="1">
    <location>
        <begin position="1"/>
        <end position="50"/>
    </location>
</feature>
<comment type="caution">
    <text evidence="2">The sequence shown here is derived from an EMBL/GenBank/DDBJ whole genome shotgun (WGS) entry which is preliminary data.</text>
</comment>
<reference evidence="2" key="1">
    <citation type="submission" date="2023-11" db="EMBL/GenBank/DDBJ databases">
        <title>Genome assemblies of two species of porcelain crab, Petrolisthes cinctipes and Petrolisthes manimaculis (Anomura: Porcellanidae).</title>
        <authorList>
            <person name="Angst P."/>
        </authorList>
    </citation>
    <scope>NUCLEOTIDE SEQUENCE</scope>
    <source>
        <strain evidence="2">PB745_02</strain>
        <tissue evidence="2">Gill</tissue>
    </source>
</reference>
<name>A0AAE1UIH8_9EUCA</name>
<accession>A0AAE1UIH8</accession>
<dbReference type="EMBL" id="JAWZYT010000313">
    <property type="protein sequence ID" value="KAK4324932.1"/>
    <property type="molecule type" value="Genomic_DNA"/>
</dbReference>